<feature type="compositionally biased region" description="Basic and acidic residues" evidence="1">
    <location>
        <begin position="778"/>
        <end position="791"/>
    </location>
</feature>
<evidence type="ECO:0000256" key="1">
    <source>
        <dbReference type="SAM" id="MobiDB-lite"/>
    </source>
</evidence>
<feature type="compositionally biased region" description="Basic and acidic residues" evidence="1">
    <location>
        <begin position="735"/>
        <end position="746"/>
    </location>
</feature>
<dbReference type="SMART" id="SM00382">
    <property type="entry name" value="AAA"/>
    <property type="match status" value="1"/>
</dbReference>
<dbReference type="InterPro" id="IPR027417">
    <property type="entry name" value="P-loop_NTPase"/>
</dbReference>
<evidence type="ECO:0000313" key="3">
    <source>
        <dbReference type="EMBL" id="GAA3022450.1"/>
    </source>
</evidence>
<dbReference type="SUPFAM" id="SSF52540">
    <property type="entry name" value="P-loop containing nucleoside triphosphate hydrolases"/>
    <property type="match status" value="1"/>
</dbReference>
<organism evidence="3 4">
    <name type="scientific">Gordonia defluvii</name>
    <dbReference type="NCBI Taxonomy" id="283718"/>
    <lineage>
        <taxon>Bacteria</taxon>
        <taxon>Bacillati</taxon>
        <taxon>Actinomycetota</taxon>
        <taxon>Actinomycetes</taxon>
        <taxon>Mycobacteriales</taxon>
        <taxon>Gordoniaceae</taxon>
        <taxon>Gordonia</taxon>
    </lineage>
</organism>
<evidence type="ECO:0000313" key="4">
    <source>
        <dbReference type="Proteomes" id="UP001501035"/>
    </source>
</evidence>
<name>A0ABN3Y832_9ACTN</name>
<keyword evidence="4" id="KW-1185">Reference proteome</keyword>
<dbReference type="Gene3D" id="3.40.50.300">
    <property type="entry name" value="P-loop containing nucleotide triphosphate hydrolases"/>
    <property type="match status" value="1"/>
</dbReference>
<feature type="region of interest" description="Disordered" evidence="1">
    <location>
        <begin position="735"/>
        <end position="796"/>
    </location>
</feature>
<feature type="compositionally biased region" description="Polar residues" evidence="1">
    <location>
        <begin position="16"/>
        <end position="25"/>
    </location>
</feature>
<dbReference type="Pfam" id="PF13481">
    <property type="entry name" value="AAA_25"/>
    <property type="match status" value="1"/>
</dbReference>
<feature type="compositionally biased region" description="Polar residues" evidence="1">
    <location>
        <begin position="753"/>
        <end position="765"/>
    </location>
</feature>
<feature type="domain" description="AAA+ ATPase" evidence="2">
    <location>
        <begin position="438"/>
        <end position="711"/>
    </location>
</feature>
<protein>
    <recommendedName>
        <fullName evidence="2">AAA+ ATPase domain-containing protein</fullName>
    </recommendedName>
</protein>
<dbReference type="InterPro" id="IPR003593">
    <property type="entry name" value="AAA+_ATPase"/>
</dbReference>
<reference evidence="3 4" key="1">
    <citation type="journal article" date="2019" name="Int. J. Syst. Evol. Microbiol.">
        <title>The Global Catalogue of Microorganisms (GCM) 10K type strain sequencing project: providing services to taxonomists for standard genome sequencing and annotation.</title>
        <authorList>
            <consortium name="The Broad Institute Genomics Platform"/>
            <consortium name="The Broad Institute Genome Sequencing Center for Infectious Disease"/>
            <person name="Wu L."/>
            <person name="Ma J."/>
        </authorList>
    </citation>
    <scope>NUCLEOTIDE SEQUENCE [LARGE SCALE GENOMIC DNA]</scope>
    <source>
        <strain evidence="3 4">JCM 14234</strain>
    </source>
</reference>
<evidence type="ECO:0000259" key="2">
    <source>
        <dbReference type="SMART" id="SM00382"/>
    </source>
</evidence>
<sequence length="819" mass="86695">MTDENETRPSGGTGAGSTELQECNPNDTRAVSRSEFLGLLGHGSGVFTALAELAPTPGAPFVARVVDSTEAAGLPANLSVNEFIGICPVAGPARRGRGSADDVTALPAIWADLDVKPGACASLDVAEQIITALSVALGTEPTMTTRSGSGLHPYWPIDDEAAQGLDDEKRERVALLLRRWGTAVAKVATAHCASVDNVYDLARVMRAPGSLNLKNGTVAPVVCERGHGAPIALDQLVEACEVLDVPEVVADPVAEPVQASGWADKACRYSVGMVAGWATDVPNAGRHPWLMGQATRLEAARINGCLTADGYREARAVLAQRFGELCERGIAGDRRPVGVGEVSEAFSWASIRAAAKSADQIAAELGRHFHDEDLLPEVAPAPPTPPGDAVERTTVLDGELIDDNGPWSAFLPGGAFILDEPEGVPALWGEGERVLWSEGEAMMLAGPQGLGKTTIAGLLTRALIADDDAAGERPQVLGLPVRQARQRVLFLAMDRPRQAARALRRQLGGFSRELLDEKLIVWKGPPIADLAENPGLLTKYAEHAEADVVIVDSLKDAVLGLSDDAVGAGWNRASQGLIQSDRDLLVLHHTRKTATGDPTVDDIYGSTWLTSGTGSVVLLGGRPGDPIVRMWHVKAPGEQMGPWTLLHNQDTGEMQVRGGSDSMLAELAARGGSITVRDAAQLMFETDNPRKADTEKARRRLDKMVEQGLLTVASAPGKPARYAAAVGVTQWSRGLSHEEPSREVTQGHEVTNDAGQKVTQGSRTNEAARGHVFGGLLRDPERDVPGQEKGNKTPTCEGCGSRVSSPTIQLCNNCARAEQ</sequence>
<accession>A0ABN3Y832</accession>
<dbReference type="RefSeq" id="WP_344716187.1">
    <property type="nucleotide sequence ID" value="NZ_BAAAVS010000001.1"/>
</dbReference>
<dbReference type="EMBL" id="BAAAVS010000001">
    <property type="protein sequence ID" value="GAA3022450.1"/>
    <property type="molecule type" value="Genomic_DNA"/>
</dbReference>
<gene>
    <name evidence="3" type="ORF">GCM10010528_00670</name>
</gene>
<feature type="region of interest" description="Disordered" evidence="1">
    <location>
        <begin position="1"/>
        <end position="25"/>
    </location>
</feature>
<dbReference type="Proteomes" id="UP001501035">
    <property type="component" value="Unassembled WGS sequence"/>
</dbReference>
<proteinExistence type="predicted"/>
<comment type="caution">
    <text evidence="3">The sequence shown here is derived from an EMBL/GenBank/DDBJ whole genome shotgun (WGS) entry which is preliminary data.</text>
</comment>